<reference evidence="1" key="1">
    <citation type="submission" date="2019-08" db="EMBL/GenBank/DDBJ databases">
        <authorList>
            <person name="Kucharzyk K."/>
            <person name="Murdoch R.W."/>
            <person name="Higgins S."/>
            <person name="Loffler F."/>
        </authorList>
    </citation>
    <scope>NUCLEOTIDE SEQUENCE</scope>
</reference>
<dbReference type="AlphaFoldDB" id="A0A645E592"/>
<proteinExistence type="predicted"/>
<comment type="caution">
    <text evidence="1">The sequence shown here is derived from an EMBL/GenBank/DDBJ whole genome shotgun (WGS) entry which is preliminary data.</text>
</comment>
<accession>A0A645E592</accession>
<gene>
    <name evidence="1" type="ORF">SDC9_143722</name>
</gene>
<dbReference type="AntiFam" id="ANF00142">
    <property type="entry name" value="Shadow ORF (opposite yadG)"/>
</dbReference>
<dbReference type="EMBL" id="VSSQ01042930">
    <property type="protein sequence ID" value="MPM96558.1"/>
    <property type="molecule type" value="Genomic_DNA"/>
</dbReference>
<protein>
    <submittedName>
        <fullName evidence="1">Uncharacterized protein</fullName>
    </submittedName>
</protein>
<organism evidence="1">
    <name type="scientific">bioreactor metagenome</name>
    <dbReference type="NCBI Taxonomy" id="1076179"/>
    <lineage>
        <taxon>unclassified sequences</taxon>
        <taxon>metagenomes</taxon>
        <taxon>ecological metagenomes</taxon>
    </lineage>
</organism>
<dbReference type="AntiFam" id="ANF00095">
    <property type="entry name" value="Shadow ORF (opposite ABC transporters)"/>
</dbReference>
<name>A0A645E592_9ZZZZ</name>
<sequence length="231" mass="25913">MFRLVHEVGGDHNGGTLRGEIIDDVPEEQARLGVDAARRLVEKEYLRLVEDGAAEGEPLPPAARERRGGFVLTPHKSRELDHFVDTPLFLRALKPVESRVEVEVFQDGELRVEREFLRHVADFFFQFLSVGGQVKAKDEPLARGGREQAAEHADGRRFPRAVWAEEAVDLPLLNGHIYAVDGGEAAEFFRQVFRAHHYGGHVSSPFPQRRRRGLQVPVRCRGSPAAGCRVL</sequence>
<evidence type="ECO:0000313" key="1">
    <source>
        <dbReference type="EMBL" id="MPM96558.1"/>
    </source>
</evidence>